<dbReference type="PANTHER" id="PTHR14359">
    <property type="entry name" value="HOMO-OLIGOMERIC FLAVIN CONTAINING CYS DECARBOXYLASE FAMILY"/>
    <property type="match status" value="1"/>
</dbReference>
<organism evidence="3">
    <name type="scientific">marine sediment metagenome</name>
    <dbReference type="NCBI Taxonomy" id="412755"/>
    <lineage>
        <taxon>unclassified sequences</taxon>
        <taxon>metagenomes</taxon>
        <taxon>ecological metagenomes</taxon>
    </lineage>
</organism>
<dbReference type="GO" id="GO:0015937">
    <property type="term" value="P:coenzyme A biosynthetic process"/>
    <property type="evidence" value="ECO:0007669"/>
    <property type="project" value="TreeGrafter"/>
</dbReference>
<feature type="non-terminal residue" evidence="3">
    <location>
        <position position="239"/>
    </location>
</feature>
<comment type="caution">
    <text evidence="3">The sequence shown here is derived from an EMBL/GenBank/DDBJ whole genome shotgun (WGS) entry which is preliminary data.</text>
</comment>
<accession>X1DEK9</accession>
<dbReference type="AlphaFoldDB" id="X1DEK9"/>
<dbReference type="SUPFAM" id="SSF52507">
    <property type="entry name" value="Homo-oligomeric flavin-containing Cys decarboxylases, HFCD"/>
    <property type="match status" value="1"/>
</dbReference>
<dbReference type="PANTHER" id="PTHR14359:SF6">
    <property type="entry name" value="PHOSPHOPANTOTHENOYLCYSTEINE DECARBOXYLASE"/>
    <property type="match status" value="1"/>
</dbReference>
<feature type="domain" description="Flavoprotein" evidence="1">
    <location>
        <begin position="21"/>
        <end position="187"/>
    </location>
</feature>
<reference evidence="3" key="1">
    <citation type="journal article" date="2014" name="Front. Microbiol.">
        <title>High frequency of phylogenetically diverse reductive dehalogenase-homologous genes in deep subseafloor sedimentary metagenomes.</title>
        <authorList>
            <person name="Kawai M."/>
            <person name="Futagami T."/>
            <person name="Toyoda A."/>
            <person name="Takaki Y."/>
            <person name="Nishi S."/>
            <person name="Hori S."/>
            <person name="Arai W."/>
            <person name="Tsubouchi T."/>
            <person name="Morono Y."/>
            <person name="Uchiyama I."/>
            <person name="Ito T."/>
            <person name="Fujiyama A."/>
            <person name="Inagaki F."/>
            <person name="Takami H."/>
        </authorList>
    </citation>
    <scope>NUCLEOTIDE SEQUENCE</scope>
    <source>
        <strain evidence="3">Expedition CK06-06</strain>
    </source>
</reference>
<name>X1DEK9_9ZZZZ</name>
<dbReference type="Pfam" id="PF04127">
    <property type="entry name" value="DFP"/>
    <property type="match status" value="1"/>
</dbReference>
<dbReference type="InterPro" id="IPR036551">
    <property type="entry name" value="Flavin_trans-like"/>
</dbReference>
<dbReference type="SUPFAM" id="SSF102645">
    <property type="entry name" value="CoaB-like"/>
    <property type="match status" value="1"/>
</dbReference>
<feature type="domain" description="DNA/pantothenate metabolism flavoprotein C-terminal" evidence="2">
    <location>
        <begin position="194"/>
        <end position="239"/>
    </location>
</feature>
<evidence type="ECO:0008006" key="4">
    <source>
        <dbReference type="Google" id="ProtNLM"/>
    </source>
</evidence>
<evidence type="ECO:0000259" key="1">
    <source>
        <dbReference type="Pfam" id="PF02441"/>
    </source>
</evidence>
<proteinExistence type="predicted"/>
<dbReference type="GO" id="GO:0004633">
    <property type="term" value="F:phosphopantothenoylcysteine decarboxylase activity"/>
    <property type="evidence" value="ECO:0007669"/>
    <property type="project" value="TreeGrafter"/>
</dbReference>
<protein>
    <recommendedName>
        <fullName evidence="4">Flavoprotein domain-containing protein</fullName>
    </recommendedName>
</protein>
<dbReference type="GO" id="GO:0071513">
    <property type="term" value="C:phosphopantothenoylcysteine decarboxylase complex"/>
    <property type="evidence" value="ECO:0007669"/>
    <property type="project" value="TreeGrafter"/>
</dbReference>
<dbReference type="Gene3D" id="3.40.50.1950">
    <property type="entry name" value="Flavin prenyltransferase-like"/>
    <property type="match status" value="1"/>
</dbReference>
<dbReference type="InterPro" id="IPR035929">
    <property type="entry name" value="CoaB-like_sf"/>
</dbReference>
<dbReference type="InterPro" id="IPR003382">
    <property type="entry name" value="Flavoprotein"/>
</dbReference>
<dbReference type="GO" id="GO:0010181">
    <property type="term" value="F:FMN binding"/>
    <property type="evidence" value="ECO:0007669"/>
    <property type="project" value="TreeGrafter"/>
</dbReference>
<dbReference type="InterPro" id="IPR007085">
    <property type="entry name" value="DNA/pantothenate-metab_flavo_C"/>
</dbReference>
<evidence type="ECO:0000259" key="2">
    <source>
        <dbReference type="Pfam" id="PF04127"/>
    </source>
</evidence>
<dbReference type="Gene3D" id="3.40.50.10300">
    <property type="entry name" value="CoaB-like"/>
    <property type="match status" value="1"/>
</dbReference>
<gene>
    <name evidence="3" type="ORF">S03H2_04127</name>
</gene>
<dbReference type="Pfam" id="PF02441">
    <property type="entry name" value="Flavoprotein"/>
    <property type="match status" value="1"/>
</dbReference>
<dbReference type="EMBL" id="BARU01001607">
    <property type="protein sequence ID" value="GAH19241.1"/>
    <property type="molecule type" value="Genomic_DNA"/>
</dbReference>
<sequence length="239" mass="26209">MSHPSSTIIGTEGEELKDKVIIHCITSSISCFLAPQISRKLMRYGAKVIPVLSPEAAKFVDPMIFEWATGEIPITEIKGKVEHVRYAGLKEEGADLILVAPITANSISKIANGIMDTVVTLITGTALGNKIPVIMVPTMHEVMMHNPAIEENIDKLKKMGVNFVYPRVEEEKAKIPENDEIVDYCIRAIYSNSLKGKKVLINAGPTRAFIDGIRFISNPSSGKMGYALALESWRRGADV</sequence>
<evidence type="ECO:0000313" key="3">
    <source>
        <dbReference type="EMBL" id="GAH19241.1"/>
    </source>
</evidence>